<dbReference type="AlphaFoldDB" id="A0AA36I898"/>
<sequence>LALLAEVGDESFFITVLLAAWCPLQGVRSGARLEYPLVALGSLSALLLRVALRHFGLYASAGLGQVLPLQLCAVLLAGLSARAYWQWTSRGEPEKLPVASGAVPRYGGSFLGNFQAGNEEPEPV</sequence>
<gene>
    <name evidence="1" type="ORF">EVOR1521_LOCUS10162</name>
</gene>
<reference evidence="1" key="1">
    <citation type="submission" date="2023-08" db="EMBL/GenBank/DDBJ databases">
        <authorList>
            <person name="Chen Y."/>
            <person name="Shah S."/>
            <person name="Dougan E. K."/>
            <person name="Thang M."/>
            <person name="Chan C."/>
        </authorList>
    </citation>
    <scope>NUCLEOTIDE SEQUENCE</scope>
</reference>
<protein>
    <recommendedName>
        <fullName evidence="3">GDT1 family protein</fullName>
    </recommendedName>
</protein>
<name>A0AA36I898_9DINO</name>
<evidence type="ECO:0000313" key="2">
    <source>
        <dbReference type="Proteomes" id="UP001178507"/>
    </source>
</evidence>
<evidence type="ECO:0008006" key="3">
    <source>
        <dbReference type="Google" id="ProtNLM"/>
    </source>
</evidence>
<evidence type="ECO:0000313" key="1">
    <source>
        <dbReference type="EMBL" id="CAJ1382902.1"/>
    </source>
</evidence>
<organism evidence="1 2">
    <name type="scientific">Effrenium voratum</name>
    <dbReference type="NCBI Taxonomy" id="2562239"/>
    <lineage>
        <taxon>Eukaryota</taxon>
        <taxon>Sar</taxon>
        <taxon>Alveolata</taxon>
        <taxon>Dinophyceae</taxon>
        <taxon>Suessiales</taxon>
        <taxon>Symbiodiniaceae</taxon>
        <taxon>Effrenium</taxon>
    </lineage>
</organism>
<dbReference type="EMBL" id="CAUJNA010000956">
    <property type="protein sequence ID" value="CAJ1382902.1"/>
    <property type="molecule type" value="Genomic_DNA"/>
</dbReference>
<keyword evidence="2" id="KW-1185">Reference proteome</keyword>
<proteinExistence type="predicted"/>
<dbReference type="Proteomes" id="UP001178507">
    <property type="component" value="Unassembled WGS sequence"/>
</dbReference>
<comment type="caution">
    <text evidence="1">The sequence shown here is derived from an EMBL/GenBank/DDBJ whole genome shotgun (WGS) entry which is preliminary data.</text>
</comment>
<accession>A0AA36I898</accession>
<feature type="non-terminal residue" evidence="1">
    <location>
        <position position="124"/>
    </location>
</feature>